<organism evidence="1 2">
    <name type="scientific">Streptomyces apricus</name>
    <dbReference type="NCBI Taxonomy" id="1828112"/>
    <lineage>
        <taxon>Bacteria</taxon>
        <taxon>Bacillati</taxon>
        <taxon>Actinomycetota</taxon>
        <taxon>Actinomycetes</taxon>
        <taxon>Kitasatosporales</taxon>
        <taxon>Streptomycetaceae</taxon>
        <taxon>Streptomyces</taxon>
    </lineage>
</organism>
<dbReference type="AlphaFoldDB" id="A0A5B0AAP9"/>
<dbReference type="EMBL" id="VDFC01000058">
    <property type="protein sequence ID" value="KAA0927003.1"/>
    <property type="molecule type" value="Genomic_DNA"/>
</dbReference>
<sequence>MSGVDTVRGIAYQQAQGVLEAIGLLDDPALGSVRVEGTDDAVDIELLTRDGTLHHAIQVKVRAPDYTWGEAALLAVLKRWAVLPDAAHASFEFLTDGRLGPSGRRVQQALEAAAEGRTGLLAELLGAGVDDPVYIALGKARIRQDPYNTSALLARAERQVAAMLPSARTEEDLREQATKAVDRLFRVLFDFASNPEPQLREMDRQLIAGLLGVPAEQSPAQRWAAIRERYLEAARSCIQQEVITPAVAGIQMRDPSILRQYASGGGQKLRVGELLGGSGPVVLAGRTGTGKSTAVQILRQQAAADGRIVITAHAESYLPGRLGALTADGLTAVLQEACPTATGTQALSDSTVTLVIDGAAEVAELTRRALQEELLAPVSAGHGARIVLVGRDMAALRAMLPSSVTPEIFRMVPLEHGRRVELAERATAAAGRSCTPHTARAVVAALDKMLGDAAGNPLLFSMAMALLDEQNVPRGRAGLYRAFIEQLAARSGATGMSAVRTALGIVYAHLLNGGRRYADVYEWHHMLSQATSALRSAGLPADVSTLDETARRCGLITSLGWDQTVVPMHDSFADYLAGAAHASGAEPFPPRLSAGDDQRMLLCAEMRGVDEAMAALVTRDLPFTAVALAGHDRRPLGLEAPHHVASLLCHLSAAQDQAVVMSRLKDGRALALRPPGTESAWVDEARAFELAQTCQAAVMDKEAGPLAVATRLWRQELLTRLRQPAALSPRRPSSGQTAVEALVGHTEQTALEVNQLIDLAAPPGHAAALKAQVGPLGLHAVIGRPEQDSLSVHTPVDYRHSDGIVIVETCDDPSFPPGESWGCTTLEHLLDSPPRSTAAQRVREAIEALTTSSWLNP</sequence>
<keyword evidence="2" id="KW-1185">Reference proteome</keyword>
<dbReference type="RefSeq" id="WP_149514818.1">
    <property type="nucleotide sequence ID" value="NZ_VDFC01000058.1"/>
</dbReference>
<comment type="caution">
    <text evidence="1">The sequence shown here is derived from an EMBL/GenBank/DDBJ whole genome shotgun (WGS) entry which is preliminary data.</text>
</comment>
<dbReference type="SUPFAM" id="SSF52540">
    <property type="entry name" value="P-loop containing nucleoside triphosphate hydrolases"/>
    <property type="match status" value="1"/>
</dbReference>
<accession>A0A5B0AAP9</accession>
<protein>
    <submittedName>
        <fullName evidence="1">Uncharacterized protein</fullName>
    </submittedName>
</protein>
<proteinExistence type="predicted"/>
<dbReference type="Proteomes" id="UP000324965">
    <property type="component" value="Unassembled WGS sequence"/>
</dbReference>
<reference evidence="1 2" key="1">
    <citation type="submission" date="2019-05" db="EMBL/GenBank/DDBJ databases">
        <authorList>
            <person name="Hariharan J."/>
            <person name="Choudoir M.J."/>
            <person name="Diebold P."/>
            <person name="Panke-Buisse K."/>
            <person name="Buckley D.H."/>
        </authorList>
    </citation>
    <scope>NUCLEOTIDE SEQUENCE [LARGE SCALE GENOMIC DNA]</scope>
    <source>
        <strain evidence="1 2">SUN51</strain>
    </source>
</reference>
<evidence type="ECO:0000313" key="1">
    <source>
        <dbReference type="EMBL" id="KAA0927003.1"/>
    </source>
</evidence>
<evidence type="ECO:0000313" key="2">
    <source>
        <dbReference type="Proteomes" id="UP000324965"/>
    </source>
</evidence>
<dbReference type="InterPro" id="IPR027417">
    <property type="entry name" value="P-loop_NTPase"/>
</dbReference>
<dbReference type="OrthoDB" id="4649185at2"/>
<name>A0A5B0AAP9_9ACTN</name>
<gene>
    <name evidence="1" type="ORF">FGF04_31685</name>
</gene>